<organism evidence="2 3">
    <name type="scientific">Candidatus Wallbacteria bacterium HGW-Wallbacteria-1</name>
    <dbReference type="NCBI Taxonomy" id="2013854"/>
    <lineage>
        <taxon>Bacteria</taxon>
        <taxon>Candidatus Walliibacteriota</taxon>
    </lineage>
</organism>
<keyword evidence="1" id="KW-0472">Membrane</keyword>
<protein>
    <submittedName>
        <fullName evidence="2">Uncharacterized protein</fullName>
    </submittedName>
</protein>
<evidence type="ECO:0000256" key="1">
    <source>
        <dbReference type="SAM" id="Phobius"/>
    </source>
</evidence>
<sequence>MNIDTGQFISIVGILVSVGSAFFSYSYYHKTHKIADGVRDELNDRRAISDISELIVEINTINDHLTLLITPSQYGRMGTDIDKINRDVQNFLTKLTVNKKLFDNTVKEKIEKFLLAANSETKLFPITYSQTGNLNLKSICLDLRELMSELSKFSRNKQSSRRIYN</sequence>
<dbReference type="EMBL" id="PGXC01000046">
    <property type="protein sequence ID" value="PKK88449.1"/>
    <property type="molecule type" value="Genomic_DNA"/>
</dbReference>
<keyword evidence="1" id="KW-1133">Transmembrane helix</keyword>
<evidence type="ECO:0000313" key="2">
    <source>
        <dbReference type="EMBL" id="PKK88449.1"/>
    </source>
</evidence>
<comment type="caution">
    <text evidence="2">The sequence shown here is derived from an EMBL/GenBank/DDBJ whole genome shotgun (WGS) entry which is preliminary data.</text>
</comment>
<reference evidence="2 3" key="1">
    <citation type="journal article" date="2017" name="ISME J.">
        <title>Potential for microbial H2 and metal transformations associated with novel bacteria and archaea in deep terrestrial subsurface sediments.</title>
        <authorList>
            <person name="Hernsdorf A.W."/>
            <person name="Amano Y."/>
            <person name="Miyakawa K."/>
            <person name="Ise K."/>
            <person name="Suzuki Y."/>
            <person name="Anantharaman K."/>
            <person name="Probst A."/>
            <person name="Burstein D."/>
            <person name="Thomas B.C."/>
            <person name="Banfield J.F."/>
        </authorList>
    </citation>
    <scope>NUCLEOTIDE SEQUENCE [LARGE SCALE GENOMIC DNA]</scope>
    <source>
        <strain evidence="2">HGW-Wallbacteria-1</strain>
    </source>
</reference>
<gene>
    <name evidence="2" type="ORF">CVV64_18800</name>
</gene>
<accession>A0A2N1PJE6</accession>
<evidence type="ECO:0000313" key="3">
    <source>
        <dbReference type="Proteomes" id="UP000233256"/>
    </source>
</evidence>
<proteinExistence type="predicted"/>
<dbReference type="Proteomes" id="UP000233256">
    <property type="component" value="Unassembled WGS sequence"/>
</dbReference>
<keyword evidence="1" id="KW-0812">Transmembrane</keyword>
<feature type="transmembrane region" description="Helical" evidence="1">
    <location>
        <begin position="6"/>
        <end position="28"/>
    </location>
</feature>
<dbReference type="AlphaFoldDB" id="A0A2N1PJE6"/>
<name>A0A2N1PJE6_9BACT</name>